<dbReference type="InterPro" id="IPR007497">
    <property type="entry name" value="SIMPL/DUF541"/>
</dbReference>
<evidence type="ECO:0000256" key="1">
    <source>
        <dbReference type="SAM" id="SignalP"/>
    </source>
</evidence>
<feature type="signal peptide" evidence="1">
    <location>
        <begin position="1"/>
        <end position="24"/>
    </location>
</feature>
<evidence type="ECO:0000313" key="3">
    <source>
        <dbReference type="Proteomes" id="UP000256900"/>
    </source>
</evidence>
<accession>A0A3D9Z090</accession>
<protein>
    <recommendedName>
        <fullName evidence="4">Secreted protein</fullName>
    </recommendedName>
</protein>
<dbReference type="PANTHER" id="PTHR34387">
    <property type="entry name" value="SLR1258 PROTEIN"/>
    <property type="match status" value="1"/>
</dbReference>
<dbReference type="EMBL" id="QUMO01000004">
    <property type="protein sequence ID" value="REF84609.1"/>
    <property type="molecule type" value="Genomic_DNA"/>
</dbReference>
<dbReference type="Pfam" id="PF04402">
    <property type="entry name" value="SIMPL"/>
    <property type="match status" value="1"/>
</dbReference>
<feature type="chain" id="PRO_5017550297" description="Secreted protein" evidence="1">
    <location>
        <begin position="25"/>
        <end position="242"/>
    </location>
</feature>
<dbReference type="Gene3D" id="3.30.110.170">
    <property type="entry name" value="Protein of unknown function (DUF541), domain 1"/>
    <property type="match status" value="1"/>
</dbReference>
<sequence>MAFAPPALALLFALSLPGAASAQAALVDSVPHIVVVGHAHTEVAPDYAVLSLAVVTERPKAAAAAAANAEAAQAVIDAVKTQGIDPKDVQTSEVSLNPVYDTISDAVGRGTTQKLRGYQARNSLTIRVRAIDKAGALAASLIDKGANEFQGISFGYSREDELNAKLYDAAFRDALRAAKAYLPAAGVSLGRVLEIAPNDEGGYRPRVFAKTATFASDAAVPIEPGTLSYDSQVRVTWELVGH</sequence>
<dbReference type="InterPro" id="IPR052022">
    <property type="entry name" value="26kDa_periplasmic_antigen"/>
</dbReference>
<dbReference type="Gene3D" id="3.30.70.2970">
    <property type="entry name" value="Protein of unknown function (DUF541), domain 2"/>
    <property type="match status" value="1"/>
</dbReference>
<dbReference type="OrthoDB" id="9813144at2"/>
<evidence type="ECO:0008006" key="4">
    <source>
        <dbReference type="Google" id="ProtNLM"/>
    </source>
</evidence>
<dbReference type="GO" id="GO:0006974">
    <property type="term" value="P:DNA damage response"/>
    <property type="evidence" value="ECO:0007669"/>
    <property type="project" value="TreeGrafter"/>
</dbReference>
<dbReference type="AlphaFoldDB" id="A0A3D9Z090"/>
<organism evidence="2 3">
    <name type="scientific">Methylovirgula ligni</name>
    <dbReference type="NCBI Taxonomy" id="569860"/>
    <lineage>
        <taxon>Bacteria</taxon>
        <taxon>Pseudomonadati</taxon>
        <taxon>Pseudomonadota</taxon>
        <taxon>Alphaproteobacteria</taxon>
        <taxon>Hyphomicrobiales</taxon>
        <taxon>Beijerinckiaceae</taxon>
        <taxon>Methylovirgula</taxon>
    </lineage>
</organism>
<reference evidence="2 3" key="1">
    <citation type="submission" date="2018-08" db="EMBL/GenBank/DDBJ databases">
        <title>Genomic Encyclopedia of Type Strains, Phase IV (KMG-IV): sequencing the most valuable type-strain genomes for metagenomic binning, comparative biology and taxonomic classification.</title>
        <authorList>
            <person name="Goeker M."/>
        </authorList>
    </citation>
    <scope>NUCLEOTIDE SEQUENCE [LARGE SCALE GENOMIC DNA]</scope>
    <source>
        <strain evidence="2 3">BW863</strain>
    </source>
</reference>
<dbReference type="RefSeq" id="WP_115837240.1">
    <property type="nucleotide sequence ID" value="NZ_CP025086.1"/>
</dbReference>
<comment type="caution">
    <text evidence="2">The sequence shown here is derived from an EMBL/GenBank/DDBJ whole genome shotgun (WGS) entry which is preliminary data.</text>
</comment>
<dbReference type="PANTHER" id="PTHR34387:SF1">
    <property type="entry name" value="PERIPLASMIC IMMUNOGENIC PROTEIN"/>
    <property type="match status" value="1"/>
</dbReference>
<evidence type="ECO:0000313" key="2">
    <source>
        <dbReference type="EMBL" id="REF84609.1"/>
    </source>
</evidence>
<keyword evidence="3" id="KW-1185">Reference proteome</keyword>
<proteinExistence type="predicted"/>
<keyword evidence="1" id="KW-0732">Signal</keyword>
<gene>
    <name evidence="2" type="ORF">DES32_2719</name>
</gene>
<dbReference type="Proteomes" id="UP000256900">
    <property type="component" value="Unassembled WGS sequence"/>
</dbReference>
<name>A0A3D9Z090_9HYPH</name>